<keyword evidence="6" id="KW-0282">Flagellum</keyword>
<evidence type="ECO:0000256" key="1">
    <source>
        <dbReference type="ARBA" id="ARBA00022636"/>
    </source>
</evidence>
<keyword evidence="3" id="KW-0975">Bacterial flagellum</keyword>
<evidence type="ECO:0000313" key="7">
    <source>
        <dbReference type="Proteomes" id="UP000273643"/>
    </source>
</evidence>
<dbReference type="InterPro" id="IPR009875">
    <property type="entry name" value="PilZ_domain"/>
</dbReference>
<evidence type="ECO:0000313" key="6">
    <source>
        <dbReference type="EMBL" id="ROQ20850.1"/>
    </source>
</evidence>
<feature type="domain" description="PilZ" evidence="4">
    <location>
        <begin position="103"/>
        <end position="214"/>
    </location>
</feature>
<keyword evidence="1" id="KW-0973">c-di-GMP</keyword>
<proteinExistence type="predicted"/>
<reference evidence="6 7" key="1">
    <citation type="submission" date="2018-11" db="EMBL/GenBank/DDBJ databases">
        <title>Genomic Encyclopedia of Type Strains, Phase IV (KMG-IV): sequencing the most valuable type-strain genomes for metagenomic binning, comparative biology and taxonomic classification.</title>
        <authorList>
            <person name="Goeker M."/>
        </authorList>
    </citation>
    <scope>NUCLEOTIDE SEQUENCE [LARGE SCALE GENOMIC DNA]</scope>
    <source>
        <strain evidence="6 7">DSM 16974</strain>
    </source>
</reference>
<dbReference type="Proteomes" id="UP000273643">
    <property type="component" value="Unassembled WGS sequence"/>
</dbReference>
<feature type="domain" description="Type III secretion system flagellar brake protein YcgR PilZN" evidence="5">
    <location>
        <begin position="10"/>
        <end position="94"/>
    </location>
</feature>
<keyword evidence="6" id="KW-0966">Cell projection</keyword>
<dbReference type="Pfam" id="PF07238">
    <property type="entry name" value="PilZ"/>
    <property type="match status" value="1"/>
</dbReference>
<sequence>MNFDDLKLRPGYPLQVQVETSTGMSERYPCRFVGAMPGRALLLSVPRVNGRFLRLRPGQKVVARMMVANGVGVFTCSVESQATDPYPLLHLDYPEEVGFKGIRQSTRVEIALPVVVLNQSSLEASEVDARVVDISLSGARLELDRILGDIGDKVSITAQVEVAGLYRDLRLEAVIRSRVERSTQELKQNTPVVYGLEFVEADEDRRLLLAAYVYAKIAQDQLPTP</sequence>
<organism evidence="6 7">
    <name type="scientific">Marinimicrobium koreense</name>
    <dbReference type="NCBI Taxonomy" id="306545"/>
    <lineage>
        <taxon>Bacteria</taxon>
        <taxon>Pseudomonadati</taxon>
        <taxon>Pseudomonadota</taxon>
        <taxon>Gammaproteobacteria</taxon>
        <taxon>Cellvibrionales</taxon>
        <taxon>Cellvibrionaceae</taxon>
        <taxon>Marinimicrobium</taxon>
    </lineage>
</organism>
<dbReference type="AlphaFoldDB" id="A0A3N1P296"/>
<dbReference type="SUPFAM" id="SSF141371">
    <property type="entry name" value="PilZ domain-like"/>
    <property type="match status" value="2"/>
</dbReference>
<evidence type="ECO:0000256" key="2">
    <source>
        <dbReference type="ARBA" id="ARBA00022741"/>
    </source>
</evidence>
<keyword evidence="2" id="KW-0547">Nucleotide-binding</keyword>
<dbReference type="InterPro" id="IPR009926">
    <property type="entry name" value="T3SS_YcgR_PilZN"/>
</dbReference>
<keyword evidence="6" id="KW-0969">Cilium</keyword>
<dbReference type="InterPro" id="IPR012349">
    <property type="entry name" value="Split_barrel_FMN-bd"/>
</dbReference>
<evidence type="ECO:0000259" key="4">
    <source>
        <dbReference type="Pfam" id="PF07238"/>
    </source>
</evidence>
<dbReference type="Pfam" id="PF12945">
    <property type="entry name" value="PilZNR"/>
    <property type="match status" value="1"/>
</dbReference>
<accession>A0A3N1P296</accession>
<name>A0A3N1P296_9GAMM</name>
<dbReference type="Gene3D" id="2.30.110.10">
    <property type="entry name" value="Electron Transport, Fmn-binding Protein, Chain A"/>
    <property type="match status" value="1"/>
</dbReference>
<keyword evidence="7" id="KW-1185">Reference proteome</keyword>
<dbReference type="OrthoDB" id="5735035at2"/>
<evidence type="ECO:0000259" key="5">
    <source>
        <dbReference type="Pfam" id="PF12945"/>
    </source>
</evidence>
<dbReference type="EMBL" id="RJUK01000001">
    <property type="protein sequence ID" value="ROQ20850.1"/>
    <property type="molecule type" value="Genomic_DNA"/>
</dbReference>
<protein>
    <submittedName>
        <fullName evidence="6">C-di-GMP-binding flagellar brake protein YcgR</fullName>
    </submittedName>
</protein>
<dbReference type="GO" id="GO:0035438">
    <property type="term" value="F:cyclic-di-GMP binding"/>
    <property type="evidence" value="ECO:0007669"/>
    <property type="project" value="InterPro"/>
</dbReference>
<dbReference type="RefSeq" id="WP_123637939.1">
    <property type="nucleotide sequence ID" value="NZ_RJUK01000001.1"/>
</dbReference>
<evidence type="ECO:0000256" key="3">
    <source>
        <dbReference type="ARBA" id="ARBA00023143"/>
    </source>
</evidence>
<gene>
    <name evidence="6" type="ORF">EDC38_1468</name>
</gene>
<comment type="caution">
    <text evidence="6">The sequence shown here is derived from an EMBL/GenBank/DDBJ whole genome shotgun (WGS) entry which is preliminary data.</text>
</comment>
<dbReference type="Gene3D" id="2.40.10.220">
    <property type="entry name" value="predicted glycosyltransferase like domains"/>
    <property type="match status" value="1"/>
</dbReference>